<accession>A0A0G1YFA6</accession>
<gene>
    <name evidence="1" type="ORF">UY92_C0010G0024</name>
</gene>
<proteinExistence type="predicted"/>
<dbReference type="InterPro" id="IPR010287">
    <property type="entry name" value="DUF892_YciF-like"/>
</dbReference>
<dbReference type="Pfam" id="PF05974">
    <property type="entry name" value="DUF892"/>
    <property type="match status" value="1"/>
</dbReference>
<comment type="caution">
    <text evidence="1">The sequence shown here is derived from an EMBL/GenBank/DDBJ whole genome shotgun (WGS) entry which is preliminary data.</text>
</comment>
<reference evidence="1 2" key="1">
    <citation type="journal article" date="2015" name="Nature">
        <title>rRNA introns, odd ribosomes, and small enigmatic genomes across a large radiation of phyla.</title>
        <authorList>
            <person name="Brown C.T."/>
            <person name="Hug L.A."/>
            <person name="Thomas B.C."/>
            <person name="Sharon I."/>
            <person name="Castelle C.J."/>
            <person name="Singh A."/>
            <person name="Wilkins M.J."/>
            <person name="Williams K.H."/>
            <person name="Banfield J.F."/>
        </authorList>
    </citation>
    <scope>NUCLEOTIDE SEQUENCE [LARGE SCALE GENOMIC DNA]</scope>
</reference>
<protein>
    <submittedName>
        <fullName evidence="1">Uncharacterized protein</fullName>
    </submittedName>
</protein>
<sequence>MAHKETLITWLNDAYSVEQSYAQMLERHRQEAKDMPEVSSKIDELIASARRHAEEDKECIERLGGDVSRLKKAMASLMGTVGGAINRPGKDAVIQNALEEYAVEQLEIASYRALVTAAEKVGEMEVAAKCREILQEEEQAASWLQGKIPQLVEEHMERAAAM</sequence>
<dbReference type="Proteomes" id="UP000033870">
    <property type="component" value="Unassembled WGS sequence"/>
</dbReference>
<dbReference type="SUPFAM" id="SSF47240">
    <property type="entry name" value="Ferritin-like"/>
    <property type="match status" value="1"/>
</dbReference>
<evidence type="ECO:0000313" key="2">
    <source>
        <dbReference type="Proteomes" id="UP000033870"/>
    </source>
</evidence>
<evidence type="ECO:0000313" key="1">
    <source>
        <dbReference type="EMBL" id="KKW42108.1"/>
    </source>
</evidence>
<dbReference type="EMBL" id="LCRX01000010">
    <property type="protein sequence ID" value="KKW42108.1"/>
    <property type="molecule type" value="Genomic_DNA"/>
</dbReference>
<name>A0A0G1YFA6_9BACT</name>
<dbReference type="AlphaFoldDB" id="A0A0G1YFA6"/>
<dbReference type="Gene3D" id="1.20.1260.10">
    <property type="match status" value="1"/>
</dbReference>
<dbReference type="InterPro" id="IPR009078">
    <property type="entry name" value="Ferritin-like_SF"/>
</dbReference>
<organism evidence="1 2">
    <name type="scientific">Candidatus Magasanikbacteria bacterium GW2011_GWA2_56_11</name>
    <dbReference type="NCBI Taxonomy" id="1619044"/>
    <lineage>
        <taxon>Bacteria</taxon>
        <taxon>Candidatus Magasanikiibacteriota</taxon>
    </lineage>
</organism>
<dbReference type="InterPro" id="IPR012347">
    <property type="entry name" value="Ferritin-like"/>
</dbReference>